<dbReference type="InterPro" id="IPR021822">
    <property type="entry name" value="DUF3405"/>
</dbReference>
<dbReference type="Proteomes" id="UP000799539">
    <property type="component" value="Unassembled WGS sequence"/>
</dbReference>
<gene>
    <name evidence="1" type="ORF">CERZMDRAFT_101452</name>
</gene>
<name>A0A6A6F513_9PEZI</name>
<keyword evidence="2" id="KW-1185">Reference proteome</keyword>
<evidence type="ECO:0000313" key="2">
    <source>
        <dbReference type="Proteomes" id="UP000799539"/>
    </source>
</evidence>
<organism evidence="1 2">
    <name type="scientific">Cercospora zeae-maydis SCOH1-5</name>
    <dbReference type="NCBI Taxonomy" id="717836"/>
    <lineage>
        <taxon>Eukaryota</taxon>
        <taxon>Fungi</taxon>
        <taxon>Dikarya</taxon>
        <taxon>Ascomycota</taxon>
        <taxon>Pezizomycotina</taxon>
        <taxon>Dothideomycetes</taxon>
        <taxon>Dothideomycetidae</taxon>
        <taxon>Mycosphaerellales</taxon>
        <taxon>Mycosphaerellaceae</taxon>
        <taxon>Cercospora</taxon>
    </lineage>
</organism>
<reference evidence="1" key="1">
    <citation type="journal article" date="2020" name="Stud. Mycol.">
        <title>101 Dothideomycetes genomes: a test case for predicting lifestyles and emergence of pathogens.</title>
        <authorList>
            <person name="Haridas S."/>
            <person name="Albert R."/>
            <person name="Binder M."/>
            <person name="Bloem J."/>
            <person name="Labutti K."/>
            <person name="Salamov A."/>
            <person name="Andreopoulos B."/>
            <person name="Baker S."/>
            <person name="Barry K."/>
            <person name="Bills G."/>
            <person name="Bluhm B."/>
            <person name="Cannon C."/>
            <person name="Castanera R."/>
            <person name="Culley D."/>
            <person name="Daum C."/>
            <person name="Ezra D."/>
            <person name="Gonzalez J."/>
            <person name="Henrissat B."/>
            <person name="Kuo A."/>
            <person name="Liang C."/>
            <person name="Lipzen A."/>
            <person name="Lutzoni F."/>
            <person name="Magnuson J."/>
            <person name="Mondo S."/>
            <person name="Nolan M."/>
            <person name="Ohm R."/>
            <person name="Pangilinan J."/>
            <person name="Park H.-J."/>
            <person name="Ramirez L."/>
            <person name="Alfaro M."/>
            <person name="Sun H."/>
            <person name="Tritt A."/>
            <person name="Yoshinaga Y."/>
            <person name="Zwiers L.-H."/>
            <person name="Turgeon B."/>
            <person name="Goodwin S."/>
            <person name="Spatafora J."/>
            <person name="Crous P."/>
            <person name="Grigoriev I."/>
        </authorList>
    </citation>
    <scope>NUCLEOTIDE SEQUENCE</scope>
    <source>
        <strain evidence="1">SCOH1-5</strain>
    </source>
</reference>
<dbReference type="EMBL" id="ML992694">
    <property type="protein sequence ID" value="KAF2208384.1"/>
    <property type="molecule type" value="Genomic_DNA"/>
</dbReference>
<accession>A0A6A6F513</accession>
<proteinExistence type="predicted"/>
<dbReference type="OrthoDB" id="3353407at2759"/>
<dbReference type="AlphaFoldDB" id="A0A6A6F513"/>
<protein>
    <submittedName>
        <fullName evidence="1">Uncharacterized protein</fullName>
    </submittedName>
</protein>
<evidence type="ECO:0000313" key="1">
    <source>
        <dbReference type="EMBL" id="KAF2208384.1"/>
    </source>
</evidence>
<sequence>MTMLSNRTLRFIAIFVSSSFVLVIFDWQPSKTRPSSVRGRLFTEPQVLRSDSRSDEKARQLRVACQGFREALINAENTVDVPMCRKSFHIEWMTLSQRYGPFGYSKASNAKSEVDWDAVDWGQLQNECAEKNKDRFSPRESFSPG</sequence>
<dbReference type="Pfam" id="PF11885">
    <property type="entry name" value="DUF3405"/>
    <property type="match status" value="1"/>
</dbReference>